<dbReference type="EMBL" id="LSSL01000064">
    <property type="protein sequence ID" value="OLY85594.1"/>
    <property type="molecule type" value="Genomic_DNA"/>
</dbReference>
<name>A0A1R0H909_9FUNG</name>
<evidence type="ECO:0000313" key="1">
    <source>
        <dbReference type="EMBL" id="OLY85594.1"/>
    </source>
</evidence>
<gene>
    <name evidence="1" type="ORF">AYI68_g212</name>
</gene>
<comment type="caution">
    <text evidence="1">The sequence shown here is derived from an EMBL/GenBank/DDBJ whole genome shotgun (WGS) entry which is preliminary data.</text>
</comment>
<organism evidence="1 2">
    <name type="scientific">Smittium mucronatum</name>
    <dbReference type="NCBI Taxonomy" id="133383"/>
    <lineage>
        <taxon>Eukaryota</taxon>
        <taxon>Fungi</taxon>
        <taxon>Fungi incertae sedis</taxon>
        <taxon>Zoopagomycota</taxon>
        <taxon>Kickxellomycotina</taxon>
        <taxon>Harpellomycetes</taxon>
        <taxon>Harpellales</taxon>
        <taxon>Legeriomycetaceae</taxon>
        <taxon>Smittium</taxon>
    </lineage>
</organism>
<keyword evidence="2" id="KW-1185">Reference proteome</keyword>
<dbReference type="AlphaFoldDB" id="A0A1R0H909"/>
<reference evidence="1 2" key="1">
    <citation type="journal article" date="2016" name="Mol. Biol. Evol.">
        <title>Genome-Wide Survey of Gut Fungi (Harpellales) Reveals the First Horizontally Transferred Ubiquitin Gene from a Mosquito Host.</title>
        <authorList>
            <person name="Wang Y."/>
            <person name="White M.M."/>
            <person name="Kvist S."/>
            <person name="Moncalvo J.M."/>
        </authorList>
    </citation>
    <scope>NUCLEOTIDE SEQUENCE [LARGE SCALE GENOMIC DNA]</scope>
    <source>
        <strain evidence="1 2">ALG-7-W6</strain>
    </source>
</reference>
<dbReference type="Proteomes" id="UP000187455">
    <property type="component" value="Unassembled WGS sequence"/>
</dbReference>
<protein>
    <submittedName>
        <fullName evidence="1">Uncharacterized protein</fullName>
    </submittedName>
</protein>
<evidence type="ECO:0000313" key="2">
    <source>
        <dbReference type="Proteomes" id="UP000187455"/>
    </source>
</evidence>
<sequence>MFINEFSSYIYWKPYDFISGGKKLQESIKEFESKTLPPKRGVAETTNIIKKNYSLNKEFYTSPTQLEKGYSYTTSIEPLDFRTSNCMFDSIHIPEVSVFVNKIWTSIFENNVYELYPIDHRWCDPDDIVNILKVLNFCFVSR</sequence>
<accession>A0A1R0H909</accession>
<proteinExistence type="predicted"/>